<dbReference type="AlphaFoldDB" id="A0A1H1QB05"/>
<reference evidence="9 10" key="1">
    <citation type="submission" date="2016-10" db="EMBL/GenBank/DDBJ databases">
        <authorList>
            <person name="de Groot N.N."/>
        </authorList>
    </citation>
    <scope>NUCLEOTIDE SEQUENCE [LARGE SCALE GENOMIC DNA]</scope>
    <source>
        <strain evidence="9 10">DSM 15019</strain>
    </source>
</reference>
<dbReference type="CDD" id="cd06261">
    <property type="entry name" value="TM_PBP2"/>
    <property type="match status" value="1"/>
</dbReference>
<evidence type="ECO:0000256" key="7">
    <source>
        <dbReference type="RuleBase" id="RU363032"/>
    </source>
</evidence>
<feature type="domain" description="ABC transmembrane type-1" evidence="8">
    <location>
        <begin position="68"/>
        <end position="284"/>
    </location>
</feature>
<keyword evidence="4 7" id="KW-0812">Transmembrane</keyword>
<keyword evidence="6 7" id="KW-0472">Membrane</keyword>
<feature type="transmembrane region" description="Helical" evidence="7">
    <location>
        <begin position="12"/>
        <end position="38"/>
    </location>
</feature>
<organism evidence="9 10">
    <name type="scientific">Microbacterium paraoxydans</name>
    <dbReference type="NCBI Taxonomy" id="199592"/>
    <lineage>
        <taxon>Bacteria</taxon>
        <taxon>Bacillati</taxon>
        <taxon>Actinomycetota</taxon>
        <taxon>Actinomycetes</taxon>
        <taxon>Micrococcales</taxon>
        <taxon>Microbacteriaceae</taxon>
        <taxon>Microbacterium</taxon>
    </lineage>
</organism>
<dbReference type="PANTHER" id="PTHR30193:SF37">
    <property type="entry name" value="INNER MEMBRANE ABC TRANSPORTER PERMEASE PROTEIN YCJO"/>
    <property type="match status" value="1"/>
</dbReference>
<feature type="transmembrane region" description="Helical" evidence="7">
    <location>
        <begin position="108"/>
        <end position="128"/>
    </location>
</feature>
<dbReference type="EMBL" id="LT629770">
    <property type="protein sequence ID" value="SDS20625.1"/>
    <property type="molecule type" value="Genomic_DNA"/>
</dbReference>
<dbReference type="SUPFAM" id="SSF161098">
    <property type="entry name" value="MetI-like"/>
    <property type="match status" value="1"/>
</dbReference>
<dbReference type="PROSITE" id="PS50928">
    <property type="entry name" value="ABC_TM1"/>
    <property type="match status" value="1"/>
</dbReference>
<dbReference type="Proteomes" id="UP000182126">
    <property type="component" value="Chromosome I"/>
</dbReference>
<dbReference type="Pfam" id="PF00528">
    <property type="entry name" value="BPD_transp_1"/>
    <property type="match status" value="1"/>
</dbReference>
<dbReference type="GO" id="GO:0055085">
    <property type="term" value="P:transmembrane transport"/>
    <property type="evidence" value="ECO:0007669"/>
    <property type="project" value="InterPro"/>
</dbReference>
<dbReference type="eggNOG" id="COG1175">
    <property type="taxonomic scope" value="Bacteria"/>
</dbReference>
<comment type="similarity">
    <text evidence="7">Belongs to the binding-protein-dependent transport system permease family.</text>
</comment>
<dbReference type="RefSeq" id="WP_060921251.1">
    <property type="nucleotide sequence ID" value="NZ_LT629770.1"/>
</dbReference>
<feature type="transmembrane region" description="Helical" evidence="7">
    <location>
        <begin position="263"/>
        <end position="283"/>
    </location>
</feature>
<feature type="transmembrane region" description="Helical" evidence="7">
    <location>
        <begin position="215"/>
        <end position="231"/>
    </location>
</feature>
<keyword evidence="2 7" id="KW-0813">Transport</keyword>
<name>A0A1H1QB05_9MICO</name>
<dbReference type="GeneID" id="36300815"/>
<keyword evidence="3" id="KW-1003">Cell membrane</keyword>
<protein>
    <submittedName>
        <fullName evidence="9">Carbohydrate ABC transporter membrane protein 1, CUT1 family</fullName>
    </submittedName>
</protein>
<feature type="transmembrane region" description="Helical" evidence="7">
    <location>
        <begin position="72"/>
        <end position="96"/>
    </location>
</feature>
<comment type="subcellular location">
    <subcellularLocation>
        <location evidence="1 7">Cell membrane</location>
        <topology evidence="1 7">Multi-pass membrane protein</topology>
    </subcellularLocation>
</comment>
<evidence type="ECO:0000256" key="5">
    <source>
        <dbReference type="ARBA" id="ARBA00022989"/>
    </source>
</evidence>
<evidence type="ECO:0000313" key="9">
    <source>
        <dbReference type="EMBL" id="SDS20625.1"/>
    </source>
</evidence>
<gene>
    <name evidence="9" type="ORF">SAMN04489809_1328</name>
</gene>
<evidence type="ECO:0000256" key="6">
    <source>
        <dbReference type="ARBA" id="ARBA00023136"/>
    </source>
</evidence>
<dbReference type="GO" id="GO:0005886">
    <property type="term" value="C:plasma membrane"/>
    <property type="evidence" value="ECO:0007669"/>
    <property type="project" value="UniProtKB-SubCell"/>
</dbReference>
<dbReference type="Gene3D" id="1.10.3720.10">
    <property type="entry name" value="MetI-like"/>
    <property type="match status" value="1"/>
</dbReference>
<evidence type="ECO:0000256" key="2">
    <source>
        <dbReference type="ARBA" id="ARBA00022448"/>
    </source>
</evidence>
<accession>A0A1H1QB05</accession>
<dbReference type="InterPro" id="IPR051393">
    <property type="entry name" value="ABC_transporter_permease"/>
</dbReference>
<keyword evidence="5 7" id="KW-1133">Transmembrane helix</keyword>
<evidence type="ECO:0000259" key="8">
    <source>
        <dbReference type="PROSITE" id="PS50928"/>
    </source>
</evidence>
<dbReference type="InterPro" id="IPR035906">
    <property type="entry name" value="MetI-like_sf"/>
</dbReference>
<dbReference type="PANTHER" id="PTHR30193">
    <property type="entry name" value="ABC TRANSPORTER PERMEASE PROTEIN"/>
    <property type="match status" value="1"/>
</dbReference>
<proteinExistence type="inferred from homology"/>
<evidence type="ECO:0000256" key="1">
    <source>
        <dbReference type="ARBA" id="ARBA00004651"/>
    </source>
</evidence>
<evidence type="ECO:0000256" key="4">
    <source>
        <dbReference type="ARBA" id="ARBA00022692"/>
    </source>
</evidence>
<evidence type="ECO:0000256" key="3">
    <source>
        <dbReference type="ARBA" id="ARBA00022475"/>
    </source>
</evidence>
<evidence type="ECO:0000313" key="10">
    <source>
        <dbReference type="Proteomes" id="UP000182126"/>
    </source>
</evidence>
<dbReference type="InterPro" id="IPR000515">
    <property type="entry name" value="MetI-like"/>
</dbReference>
<sequence length="293" mass="31799">MRTRSRAWSNLLYVLPAIILIGVFVYYPLVANAAFGFFSFSAGSGEMRFVGLDNFARLLSDPIIATALGNNILYAIVSIVCQVGGALVIAAWLTRLLGPRMGAFLRSVYFLPAVISMTVIALLFTFVYNARGGLLNALLEAIGLGSLQTAWLADVDTAMGAVIGVSQWQSIGYVCMLYVVALQQIPEEYYEAASLDGAGRVRQFFSITVPQAKEMIFVAMILTVSGAFTVFNEPYILTKGGPGNTTQVLATYMYNQGFFQNEMGYASAIASLIFVITLVLSVVQMVSFRSGRQ</sequence>